<dbReference type="InterPro" id="IPR012549">
    <property type="entry name" value="EptA-like_N"/>
</dbReference>
<dbReference type="GO" id="GO:0009244">
    <property type="term" value="P:lipopolysaccharide core region biosynthetic process"/>
    <property type="evidence" value="ECO:0007669"/>
    <property type="project" value="TreeGrafter"/>
</dbReference>
<gene>
    <name evidence="10" type="ORF">HF878_05350</name>
</gene>
<evidence type="ECO:0000259" key="8">
    <source>
        <dbReference type="Pfam" id="PF00884"/>
    </source>
</evidence>
<keyword evidence="5" id="KW-0812">Transmembrane</keyword>
<dbReference type="InterPro" id="IPR058130">
    <property type="entry name" value="PEA_transf_C"/>
</dbReference>
<dbReference type="GO" id="GO:0016776">
    <property type="term" value="F:phosphotransferase activity, phosphate group as acceptor"/>
    <property type="evidence" value="ECO:0007669"/>
    <property type="project" value="TreeGrafter"/>
</dbReference>
<evidence type="ECO:0000256" key="5">
    <source>
        <dbReference type="ARBA" id="ARBA00022692"/>
    </source>
</evidence>
<evidence type="ECO:0000313" key="10">
    <source>
        <dbReference type="EMBL" id="NMD98907.1"/>
    </source>
</evidence>
<dbReference type="GO" id="GO:0005886">
    <property type="term" value="C:plasma membrane"/>
    <property type="evidence" value="ECO:0007669"/>
    <property type="project" value="UniProtKB-SubCell"/>
</dbReference>
<dbReference type="Gene3D" id="3.40.720.10">
    <property type="entry name" value="Alkaline Phosphatase, subunit A"/>
    <property type="match status" value="1"/>
</dbReference>
<dbReference type="PANTHER" id="PTHR30443">
    <property type="entry name" value="INNER MEMBRANE PROTEIN"/>
    <property type="match status" value="1"/>
</dbReference>
<comment type="subcellular location">
    <subcellularLocation>
        <location evidence="1">Cell inner membrane</location>
        <topology evidence="1">Multi-pass membrane protein</topology>
    </subcellularLocation>
</comment>
<reference evidence="10 11" key="1">
    <citation type="submission" date="2020-04" db="EMBL/GenBank/DDBJ databases">
        <authorList>
            <person name="Hitch T.C.A."/>
            <person name="Wylensek D."/>
            <person name="Clavel T."/>
        </authorList>
    </citation>
    <scope>NUCLEOTIDE SEQUENCE [LARGE SCALE GENOMIC DNA]</scope>
    <source>
        <strain evidence="10 11">PG-130-P53-12</strain>
    </source>
</reference>
<evidence type="ECO:0000256" key="7">
    <source>
        <dbReference type="ARBA" id="ARBA00023136"/>
    </source>
</evidence>
<keyword evidence="2" id="KW-1003">Cell membrane</keyword>
<dbReference type="Pfam" id="PF08019">
    <property type="entry name" value="EptA_B_N"/>
    <property type="match status" value="1"/>
</dbReference>
<dbReference type="Proteomes" id="UP000543804">
    <property type="component" value="Unassembled WGS sequence"/>
</dbReference>
<evidence type="ECO:0000256" key="6">
    <source>
        <dbReference type="ARBA" id="ARBA00022989"/>
    </source>
</evidence>
<dbReference type="SUPFAM" id="SSF53649">
    <property type="entry name" value="Alkaline phosphatase-like"/>
    <property type="match status" value="1"/>
</dbReference>
<comment type="caution">
    <text evidence="10">The sequence shown here is derived from an EMBL/GenBank/DDBJ whole genome shotgun (WGS) entry which is preliminary data.</text>
</comment>
<dbReference type="Pfam" id="PF00884">
    <property type="entry name" value="Sulfatase"/>
    <property type="match status" value="1"/>
</dbReference>
<dbReference type="PANTHER" id="PTHR30443:SF2">
    <property type="entry name" value="PHOSPHOETHANOLAMINE TRANSFERASE EPTC"/>
    <property type="match status" value="1"/>
</dbReference>
<feature type="domain" description="Phosphoethanolamine transferase N-terminal" evidence="9">
    <location>
        <begin position="87"/>
        <end position="178"/>
    </location>
</feature>
<evidence type="ECO:0000256" key="3">
    <source>
        <dbReference type="ARBA" id="ARBA00022519"/>
    </source>
</evidence>
<dbReference type="AlphaFoldDB" id="A0A848BCE2"/>
<evidence type="ECO:0000256" key="1">
    <source>
        <dbReference type="ARBA" id="ARBA00004429"/>
    </source>
</evidence>
<dbReference type="InterPro" id="IPR040423">
    <property type="entry name" value="PEA_transferase"/>
</dbReference>
<accession>A0A848BCE2</accession>
<feature type="domain" description="Sulfatase N-terminal" evidence="8">
    <location>
        <begin position="244"/>
        <end position="540"/>
    </location>
</feature>
<keyword evidence="4 10" id="KW-0808">Transferase</keyword>
<dbReference type="InterPro" id="IPR017850">
    <property type="entry name" value="Alkaline_phosphatase_core_sf"/>
</dbReference>
<dbReference type="CDD" id="cd16017">
    <property type="entry name" value="LptA"/>
    <property type="match status" value="1"/>
</dbReference>
<evidence type="ECO:0000313" key="11">
    <source>
        <dbReference type="Proteomes" id="UP000543804"/>
    </source>
</evidence>
<organism evidence="10 11">
    <name type="scientific">Selenomonas bovis</name>
    <dbReference type="NCBI Taxonomy" id="416586"/>
    <lineage>
        <taxon>Bacteria</taxon>
        <taxon>Bacillati</taxon>
        <taxon>Bacillota</taxon>
        <taxon>Negativicutes</taxon>
        <taxon>Selenomonadales</taxon>
        <taxon>Selenomonadaceae</taxon>
        <taxon>Selenomonas</taxon>
    </lineage>
</organism>
<dbReference type="InterPro" id="IPR000917">
    <property type="entry name" value="Sulfatase_N"/>
</dbReference>
<dbReference type="EMBL" id="JABAFA010000014">
    <property type="protein sequence ID" value="NMD98907.1"/>
    <property type="molecule type" value="Genomic_DNA"/>
</dbReference>
<name>A0A848BCE2_9FIRM</name>
<evidence type="ECO:0000256" key="4">
    <source>
        <dbReference type="ARBA" id="ARBA00022679"/>
    </source>
</evidence>
<proteinExistence type="predicted"/>
<keyword evidence="6" id="KW-1133">Transmembrane helix</keyword>
<protein>
    <submittedName>
        <fullName evidence="10">Phosphoethanolamine transferase</fullName>
    </submittedName>
</protein>
<evidence type="ECO:0000256" key="2">
    <source>
        <dbReference type="ARBA" id="ARBA00022475"/>
    </source>
</evidence>
<keyword evidence="3" id="KW-0997">Cell inner membrane</keyword>
<evidence type="ECO:0000259" key="9">
    <source>
        <dbReference type="Pfam" id="PF08019"/>
    </source>
</evidence>
<dbReference type="RefSeq" id="WP_170077434.1">
    <property type="nucleotide sequence ID" value="NZ_JABAFA010000014.1"/>
</dbReference>
<keyword evidence="7" id="KW-0472">Membrane</keyword>
<keyword evidence="11" id="KW-1185">Reference proteome</keyword>
<sequence length="564" mass="61814">MRQGGWRAASGRLLRSWRWSGALLFVLCLTNVPSLIQREMFEGASLAFLPRAGLLAEEAVRVAGLSLLVTLVCGFLPRGGRCLVGAASALLALVDAFTLRQYHSVLDAGLLEVVAATNPAEALEYVASQARVMAPFLACAALAAALARWRGASPRVWPREGGAARGHIWPRCLAGALLAFFAASVCHAWQDPEQRVADVPRALSLFRLAANVSQAQEEIGSTAYVDYTLASQPVALTAASPEIPYVVFLLGESTSRHHMSLYGYGLPTTPRLEARDARGELAVFRAVTSPHAGTLAVVRTLFSFYDNASPGMWYEYGNVFDILRQAGVRTAWLSNQEASGFYGSIGRTLGGRCDVMQFTSHLSHSIDLSERYDGELLPLLDGVLAERPEEGVPQFLVLHLMGAHEEFGRRYPAPYAQFTEEDERGRGVAASEEERAVRASYDNAVLYDDAVVDAVIRRFEGRDALVIFLSDHGEEVYDVRSLAGHGDESSPWQRDIPCVFWMSETFRAQHPAAAARIRRATGRAWQSDEMIHTLLDLMQIRVPAYDAQKSLLWEEPDADEGSTA</sequence>